<dbReference type="OrthoDB" id="8191639at2759"/>
<comment type="caution">
    <text evidence="2">The sequence shown here is derived from an EMBL/GenBank/DDBJ whole genome shotgun (WGS) entry which is preliminary data.</text>
</comment>
<gene>
    <name evidence="2" type="ORF">AFUS01_LOCUS30082</name>
</gene>
<sequence>MSKKDSNALDVKASCSKNVMDSVPALEVALICRGDALRTTGLLFLDVEKVIAAGSHQPLAGDISIVDIRGNLLFWAYIQRDEVCKYNTKMTGLNADKLRSGVRIEFIRKLLDRLFRGKTIYGADIRNNWISLGYTEGRPESGASKDIQEFYRDAKNQPIGLGVLSEHFLGQDMQEKIHSSIVDARVTAVCYRRIIKMKSDEKERYDCEVFHDLRDSIGKPKRQANWDRKCTCGATKTKMKNKKKGKVEYSGFGNVSLEHWNWD</sequence>
<organism evidence="2 3">
    <name type="scientific">Allacma fusca</name>
    <dbReference type="NCBI Taxonomy" id="39272"/>
    <lineage>
        <taxon>Eukaryota</taxon>
        <taxon>Metazoa</taxon>
        <taxon>Ecdysozoa</taxon>
        <taxon>Arthropoda</taxon>
        <taxon>Hexapoda</taxon>
        <taxon>Collembola</taxon>
        <taxon>Symphypleona</taxon>
        <taxon>Sminthuridae</taxon>
        <taxon>Allacma</taxon>
    </lineage>
</organism>
<keyword evidence="3" id="KW-1185">Reference proteome</keyword>
<dbReference type="EMBL" id="CAJVCH010455800">
    <property type="protein sequence ID" value="CAG7819651.1"/>
    <property type="molecule type" value="Genomic_DNA"/>
</dbReference>
<dbReference type="InterPro" id="IPR013520">
    <property type="entry name" value="Ribonucl_H"/>
</dbReference>
<reference evidence="2" key="1">
    <citation type="submission" date="2021-06" db="EMBL/GenBank/DDBJ databases">
        <authorList>
            <person name="Hodson N. C."/>
            <person name="Mongue J. A."/>
            <person name="Jaron S. K."/>
        </authorList>
    </citation>
    <scope>NUCLEOTIDE SEQUENCE</scope>
</reference>
<dbReference type="SMART" id="SM00479">
    <property type="entry name" value="EXOIII"/>
    <property type="match status" value="1"/>
</dbReference>
<accession>A0A8J2KTK5</accession>
<name>A0A8J2KTK5_9HEXA</name>
<dbReference type="AlphaFoldDB" id="A0A8J2KTK5"/>
<dbReference type="Proteomes" id="UP000708208">
    <property type="component" value="Unassembled WGS sequence"/>
</dbReference>
<evidence type="ECO:0000259" key="1">
    <source>
        <dbReference type="SMART" id="SM00479"/>
    </source>
</evidence>
<proteinExistence type="predicted"/>
<feature type="domain" description="Exonuclease" evidence="1">
    <location>
        <begin position="41"/>
        <end position="200"/>
    </location>
</feature>
<protein>
    <recommendedName>
        <fullName evidence="1">Exonuclease domain-containing protein</fullName>
    </recommendedName>
</protein>
<evidence type="ECO:0000313" key="3">
    <source>
        <dbReference type="Proteomes" id="UP000708208"/>
    </source>
</evidence>
<evidence type="ECO:0000313" key="2">
    <source>
        <dbReference type="EMBL" id="CAG7819651.1"/>
    </source>
</evidence>